<dbReference type="InParanoid" id="A0A1Z5SZF6"/>
<dbReference type="SMART" id="SM00036">
    <property type="entry name" value="CNH"/>
    <property type="match status" value="1"/>
</dbReference>
<accession>A0A1Z5SZF6</accession>
<feature type="compositionally biased region" description="Polar residues" evidence="3">
    <location>
        <begin position="477"/>
        <end position="488"/>
    </location>
</feature>
<feature type="region of interest" description="Disordered" evidence="3">
    <location>
        <begin position="1702"/>
        <end position="1739"/>
    </location>
</feature>
<evidence type="ECO:0000259" key="5">
    <source>
        <dbReference type="PROSITE" id="PS50010"/>
    </source>
</evidence>
<dbReference type="InterPro" id="IPR001849">
    <property type="entry name" value="PH_domain"/>
</dbReference>
<feature type="compositionally biased region" description="Polar residues" evidence="3">
    <location>
        <begin position="246"/>
        <end position="255"/>
    </location>
</feature>
<feature type="domain" description="PH" evidence="4">
    <location>
        <begin position="1157"/>
        <end position="1331"/>
    </location>
</feature>
<name>A0A1Z5SZF6_HORWE</name>
<feature type="domain" description="DH" evidence="5">
    <location>
        <begin position="928"/>
        <end position="1120"/>
    </location>
</feature>
<dbReference type="InterPro" id="IPR052233">
    <property type="entry name" value="Rho-type_GEFs"/>
</dbReference>
<dbReference type="Pfam" id="PF00780">
    <property type="entry name" value="CNH"/>
    <property type="match status" value="1"/>
</dbReference>
<evidence type="ECO:0000259" key="4">
    <source>
        <dbReference type="PROSITE" id="PS50003"/>
    </source>
</evidence>
<feature type="compositionally biased region" description="Pro residues" evidence="3">
    <location>
        <begin position="295"/>
        <end position="307"/>
    </location>
</feature>
<dbReference type="OrthoDB" id="660555at2759"/>
<feature type="region of interest" description="Disordered" evidence="3">
    <location>
        <begin position="1"/>
        <end position="136"/>
    </location>
</feature>
<dbReference type="InterPro" id="IPR000219">
    <property type="entry name" value="DH_dom"/>
</dbReference>
<feature type="region of interest" description="Disordered" evidence="3">
    <location>
        <begin position="656"/>
        <end position="676"/>
    </location>
</feature>
<proteinExistence type="predicted"/>
<evidence type="ECO:0000256" key="2">
    <source>
        <dbReference type="ARBA" id="ARBA00022658"/>
    </source>
</evidence>
<dbReference type="SUPFAM" id="SSF50729">
    <property type="entry name" value="PH domain-like"/>
    <property type="match status" value="1"/>
</dbReference>
<feature type="region of interest" description="Disordered" evidence="3">
    <location>
        <begin position="591"/>
        <end position="620"/>
    </location>
</feature>
<dbReference type="Gene3D" id="1.20.900.10">
    <property type="entry name" value="Dbl homology (DH) domain"/>
    <property type="match status" value="1"/>
</dbReference>
<dbReference type="PANTHER" id="PTHR46572:SF1">
    <property type="entry name" value="RHO1 GUANINE NUCLEOTIDE EXCHANGE FACTOR TUS1"/>
    <property type="match status" value="1"/>
</dbReference>
<dbReference type="InterPro" id="IPR001180">
    <property type="entry name" value="CNH_dom"/>
</dbReference>
<evidence type="ECO:0008006" key="9">
    <source>
        <dbReference type="Google" id="ProtNLM"/>
    </source>
</evidence>
<feature type="compositionally biased region" description="Polar residues" evidence="3">
    <location>
        <begin position="127"/>
        <end position="136"/>
    </location>
</feature>
<dbReference type="PROSITE" id="PS50010">
    <property type="entry name" value="DH_2"/>
    <property type="match status" value="1"/>
</dbReference>
<feature type="compositionally biased region" description="Polar residues" evidence="3">
    <location>
        <begin position="67"/>
        <end position="85"/>
    </location>
</feature>
<feature type="compositionally biased region" description="Basic and acidic residues" evidence="3">
    <location>
        <begin position="350"/>
        <end position="359"/>
    </location>
</feature>
<feature type="compositionally biased region" description="Polar residues" evidence="3">
    <location>
        <begin position="34"/>
        <end position="46"/>
    </location>
</feature>
<feature type="compositionally biased region" description="Polar residues" evidence="3">
    <location>
        <begin position="311"/>
        <end position="322"/>
    </location>
</feature>
<dbReference type="SMART" id="SM00325">
    <property type="entry name" value="RhoGEF"/>
    <property type="match status" value="1"/>
</dbReference>
<evidence type="ECO:0000256" key="3">
    <source>
        <dbReference type="SAM" id="MobiDB-lite"/>
    </source>
</evidence>
<sequence length="1770" mass="195796">MSYYQSGQYQQPLSNQPPYDQYVDQYGQPYAPQPDQNGSYTGQYGSQPAYPGQPTYDQYQGGGGPVQQLNHSYPDSYHSPRSTSFADHYGTPQQQYEPQSYQPSYNSQAYAQQSPQQSSIPGYNPQAYASPTQTHYGQQQYNPAAYAETSSGTNGTMAAAPYGYSPGTYSGSTFSPQQTTYGQSPPQTYSPHQQYNSQLPSHPYGSYGQSAMPPQRSATYYTPSTTSSQVSMPYPSSIESHRRPHSQSFSTSTRSLRNEHRRAQVTPQLSNYYNQTTQPSPPSRQSPSPLRADMPSPPSSTPGPTPPAHTSYGSYGQVSRSNTLDRHPQSRPLPGPPEPDVEPEYFQHGGSHEMTHEEAEALSQEELFSQVENAVLNAGSARNSHSSRRSQGRSPSISVVQPPYPTDEQPTPLFTAVPPQASRMGRQGSVVNGHLSPASASAHPPPEPQYSDESDAEAAQGLAMMQMAEEDDRRRQSVSGSMGGQTRFNGYGSLRQPRSTAAGGASDSDDYGAVDVSALGGGYDVGAMSYGGDPSQLTVTSSHPSENANGVEYTPAVSSQHSSMRRSHASQSSQISARSGYNYQMDSVHPFPPFNPDARVDAGGTGGLAEPTSLGRRQSYDEGDEFSFMEGTHLPDRFPDEPPDIYFQQAGANYMSGRPLPAPPSDDLSAQTSDISRTSSIGQMSYQPHAVDPYMTNAQGQWVPRSTSLISHQTTPQVPQPLRSKTDAEQRRQLQRSSTYALADATPSTSIVPDLPSLGAKRFVPSKLGAPEFKKCEEPWSLMSVLKWLLTIVGPEQYTELKEAEVKEALVALFTNKVPTMNIADAEGLSTLVVSNMYQTGTLATTEEWVKIVPGVMSGVIYQLTGAGCYSPTLHNHIEPGRCYSRHCQRTLKKVNLQTQPVRTGESWAEFYKLTKEDLEGKDRKELERQNVLHEIVQTEDVYMEQMNVLRTLYRDTLVKADPSIISPKRREKFLRDVFGRADAVKQANEDHLLPQLKYRQQEQGPWVVGFSDIFRQWIRKAKQAYLDYAGGFPGANFLVRQELDRNIDFRIFIDRASKDKRTHRLSWDTFLKAPITRLQRYTLLLGTVIKNMKVESEEKRNLQVAYDEVKSVTLECDARVAEMQRKVDLTDLTTKLVLRPGMHQAVELNLDHFGRVLIHRGDLQRMGGNRFTWLDSHALLFDHYLVLAKTVAQRSEQGGRQEKYDVSRLPIPMDLLILESTNDPPVQKSSYVKGLTSVSTVSGRTATPADAGITRTQSATNLGPGSLQQANTGTSNNSLHTVTSLGEGKDSEKIMYPFKIKHLGREVYTLFAPNEQARRDWCTKIVEAKTRHAAALHAQHAEPFTLRVMADSAFVYDAFGLSGASRSVTIKGTPVDRALNEVEQRFKDTGRPGPICRARVNCATSFTTAYPAQRRMVAVGTDFGVYISEQDNPRGWSRAIQLARVTQISVLEEFNLFLLISDKALIAYHLDLVCPTDANVPAPRNNDSGRKAPQKLSGSKDVGFFVSGRMKDRQLVFYKKRENLASVFKVLEPIYQKSTEKRRGIFKRGNTEFFREYDDFYIPAECTGVNLFNSSLAVSTSRGFEVLTLDKKVSSSVPDLKAPHVQNIAQHIKDQKALAMLRLSDQEFLLCYSNCAVYVNKHGDVSRSVIMDFVGYAQAAALHGAYLVLFDNDFVEIRNAQNGRLKQIISGREIKCLDDGGSSSAPTAPLMQHSAPPGSAPGPGGVNGAPNGSGLPASDRRTVKFVMQHPELERTQIVVELLLNENMKE</sequence>
<dbReference type="EMBL" id="MUNK01000177">
    <property type="protein sequence ID" value="OTA27670.1"/>
    <property type="molecule type" value="Genomic_DNA"/>
</dbReference>
<dbReference type="Pfam" id="PF23582">
    <property type="entry name" value="WHD_RGF3"/>
    <property type="match status" value="1"/>
</dbReference>
<dbReference type="InterPro" id="IPR057283">
    <property type="entry name" value="RGF3_WH"/>
</dbReference>
<dbReference type="InterPro" id="IPR041675">
    <property type="entry name" value="PH_5"/>
</dbReference>
<reference evidence="7 8" key="1">
    <citation type="submission" date="2017-01" db="EMBL/GenBank/DDBJ databases">
        <title>The recent genome duplication of the halophilic yeast Hortaea werneckii: insights from long-read sequencing.</title>
        <authorList>
            <person name="Sinha S."/>
            <person name="Flibotte S."/>
            <person name="Neira M."/>
            <person name="Lenassi M."/>
            <person name="Gostincar C."/>
            <person name="Stajich J.E."/>
            <person name="Nislow C.E."/>
        </authorList>
    </citation>
    <scope>NUCLEOTIDE SEQUENCE [LARGE SCALE GENOMIC DNA]</scope>
    <source>
        <strain evidence="7 8">EXF-2000</strain>
    </source>
</reference>
<dbReference type="PANTHER" id="PTHR46572">
    <property type="entry name" value="RHO1 GDP-GTP EXCHANGE PROTEIN 1-RELATED"/>
    <property type="match status" value="1"/>
</dbReference>
<protein>
    <recommendedName>
        <fullName evidence="9">Rho1 guanine nucleotide exchange factor 3</fullName>
    </recommendedName>
</protein>
<evidence type="ECO:0000313" key="8">
    <source>
        <dbReference type="Proteomes" id="UP000194280"/>
    </source>
</evidence>
<organism evidence="7 8">
    <name type="scientific">Hortaea werneckii EXF-2000</name>
    <dbReference type="NCBI Taxonomy" id="1157616"/>
    <lineage>
        <taxon>Eukaryota</taxon>
        <taxon>Fungi</taxon>
        <taxon>Dikarya</taxon>
        <taxon>Ascomycota</taxon>
        <taxon>Pezizomycotina</taxon>
        <taxon>Dothideomycetes</taxon>
        <taxon>Dothideomycetidae</taxon>
        <taxon>Mycosphaerellales</taxon>
        <taxon>Teratosphaeriaceae</taxon>
        <taxon>Hortaea</taxon>
    </lineage>
</organism>
<feature type="compositionally biased region" description="Polar residues" evidence="3">
    <location>
        <begin position="535"/>
        <end position="548"/>
    </location>
</feature>
<dbReference type="Pfam" id="PF00621">
    <property type="entry name" value="RhoGEF"/>
    <property type="match status" value="1"/>
</dbReference>
<feature type="region of interest" description="Disordered" evidence="3">
    <location>
        <begin position="169"/>
        <end position="511"/>
    </location>
</feature>
<feature type="compositionally biased region" description="Polar residues" evidence="3">
    <location>
        <begin position="265"/>
        <end position="274"/>
    </location>
</feature>
<dbReference type="GO" id="GO:0005085">
    <property type="term" value="F:guanyl-nucleotide exchange factor activity"/>
    <property type="evidence" value="ECO:0007669"/>
    <property type="project" value="UniProtKB-KW"/>
</dbReference>
<evidence type="ECO:0000259" key="6">
    <source>
        <dbReference type="PROSITE" id="PS50219"/>
    </source>
</evidence>
<dbReference type="Gene3D" id="2.30.29.30">
    <property type="entry name" value="Pleckstrin-homology domain (PH domain)/Phosphotyrosine-binding domain (PTB)"/>
    <property type="match status" value="1"/>
</dbReference>
<dbReference type="SMART" id="SM00233">
    <property type="entry name" value="PH"/>
    <property type="match status" value="1"/>
</dbReference>
<feature type="region of interest" description="Disordered" evidence="3">
    <location>
        <begin position="534"/>
        <end position="577"/>
    </location>
</feature>
<feature type="region of interest" description="Disordered" evidence="3">
    <location>
        <begin position="1256"/>
        <end position="1285"/>
    </location>
</feature>
<dbReference type="InterPro" id="IPR035899">
    <property type="entry name" value="DBL_dom_sf"/>
</dbReference>
<dbReference type="STRING" id="1157616.A0A1Z5SZF6"/>
<dbReference type="FunCoup" id="A0A1Z5SZF6">
    <property type="interactions" value="165"/>
</dbReference>
<dbReference type="PROSITE" id="PS50219">
    <property type="entry name" value="CNH"/>
    <property type="match status" value="1"/>
</dbReference>
<keyword evidence="8" id="KW-1185">Reference proteome</keyword>
<evidence type="ECO:0000256" key="1">
    <source>
        <dbReference type="ARBA" id="ARBA00022553"/>
    </source>
</evidence>
<keyword evidence="1" id="KW-0597">Phosphoprotein</keyword>
<feature type="compositionally biased region" description="Low complexity" evidence="3">
    <location>
        <begin position="92"/>
        <end position="119"/>
    </location>
</feature>
<feature type="compositionally biased region" description="Polar residues" evidence="3">
    <location>
        <begin position="1"/>
        <end position="18"/>
    </location>
</feature>
<dbReference type="InterPro" id="IPR011993">
    <property type="entry name" value="PH-like_dom_sf"/>
</dbReference>
<feature type="domain" description="CNH" evidence="6">
    <location>
        <begin position="1398"/>
        <end position="1705"/>
    </location>
</feature>
<feature type="compositionally biased region" description="Low complexity" evidence="3">
    <location>
        <begin position="217"/>
        <end position="228"/>
    </location>
</feature>
<keyword evidence="2" id="KW-0344">Guanine-nucleotide releasing factor</keyword>
<dbReference type="Pfam" id="PF15405">
    <property type="entry name" value="PH_5"/>
    <property type="match status" value="1"/>
</dbReference>
<dbReference type="PROSITE" id="PS50003">
    <property type="entry name" value="PH_DOMAIN"/>
    <property type="match status" value="1"/>
</dbReference>
<evidence type="ECO:0000313" key="7">
    <source>
        <dbReference type="EMBL" id="OTA27670.1"/>
    </source>
</evidence>
<feature type="compositionally biased region" description="Polar residues" evidence="3">
    <location>
        <begin position="169"/>
        <end position="200"/>
    </location>
</feature>
<dbReference type="VEuPathDB" id="FungiDB:BTJ68_11351"/>
<dbReference type="SUPFAM" id="SSF48065">
    <property type="entry name" value="DBL homology domain (DH-domain)"/>
    <property type="match status" value="1"/>
</dbReference>
<comment type="caution">
    <text evidence="7">The sequence shown here is derived from an EMBL/GenBank/DDBJ whole genome shotgun (WGS) entry which is preliminary data.</text>
</comment>
<dbReference type="CDD" id="cd00821">
    <property type="entry name" value="PH"/>
    <property type="match status" value="1"/>
</dbReference>
<feature type="region of interest" description="Disordered" evidence="3">
    <location>
        <begin position="710"/>
        <end position="745"/>
    </location>
</feature>
<feature type="compositionally biased region" description="Polar residues" evidence="3">
    <location>
        <begin position="735"/>
        <end position="745"/>
    </location>
</feature>
<gene>
    <name evidence="7" type="ORF">BTJ68_11351</name>
</gene>
<dbReference type="Proteomes" id="UP000194280">
    <property type="component" value="Unassembled WGS sequence"/>
</dbReference>